<dbReference type="RefSeq" id="WP_052726148.1">
    <property type="nucleotide sequence ID" value="NZ_CAWMEF010000003.1"/>
</dbReference>
<accession>A0A0B6XFD7</accession>
<reference evidence="2 3" key="1">
    <citation type="submission" date="2014-02" db="EMBL/GenBank/DDBJ databases">
        <authorList>
            <person name="Genoscope - CEA"/>
        </authorList>
    </citation>
    <scope>NUCLEOTIDE SEQUENCE [LARGE SCALE GENOMIC DNA]</scope>
    <source>
        <strain evidence="2 3">CS03</strain>
        <plasmid evidence="3">Plasmid</plasmid>
    </source>
</reference>
<proteinExistence type="predicted"/>
<evidence type="ECO:0000313" key="2">
    <source>
        <dbReference type="EMBL" id="CDM92275.1"/>
    </source>
</evidence>
<dbReference type="KEGG" id="xbv:XBW1_mp0156"/>
<sequence>MSRYDEWLNDTPGSEITGMGPVQLQPITNISGQDSELVDLDDIQPPPATVTLAENEVVSAQATLPQHLFTKEQDLNLKPRYKNHSPLNDLVRQDWLKMIEEDPDSYDALLYRPVDDVPTKIDDGLEIPIFTEFNNHQKELSYTDPQRIIVLDCPDERESFTAVDSDGDQDGGLDDFLVIRAATTGVSIGSIFEWNEELSDGRLARRFWYVLRIFTYGTASVGSLYYCIPARNFSQSALGTDNEQR</sequence>
<dbReference type="EMBL" id="FO818638">
    <property type="protein sequence ID" value="CDM92275.1"/>
    <property type="molecule type" value="Genomic_DNA"/>
</dbReference>
<gene>
    <name evidence="2" type="ORF">XBW1_mp0156</name>
</gene>
<dbReference type="AlphaFoldDB" id="A0A0B6XFD7"/>
<feature type="region of interest" description="Disordered" evidence="1">
    <location>
        <begin position="1"/>
        <end position="21"/>
    </location>
</feature>
<name>A0A0B6XFD7_XENBV</name>
<protein>
    <submittedName>
        <fullName evidence="2">Putative tail stability protein</fullName>
    </submittedName>
</protein>
<organism evidence="2 3">
    <name type="scientific">Xenorhabdus bovienii</name>
    <name type="common">Xenorhabdus nematophila subsp. bovienii</name>
    <dbReference type="NCBI Taxonomy" id="40576"/>
    <lineage>
        <taxon>Bacteria</taxon>
        <taxon>Pseudomonadati</taxon>
        <taxon>Pseudomonadota</taxon>
        <taxon>Gammaproteobacteria</taxon>
        <taxon>Enterobacterales</taxon>
        <taxon>Morganellaceae</taxon>
        <taxon>Xenorhabdus</taxon>
    </lineage>
</organism>
<evidence type="ECO:0000313" key="3">
    <source>
        <dbReference type="Proteomes" id="UP000032930"/>
    </source>
</evidence>
<evidence type="ECO:0000256" key="1">
    <source>
        <dbReference type="SAM" id="MobiDB-lite"/>
    </source>
</evidence>
<dbReference type="Proteomes" id="UP000032930">
    <property type="component" value="Plasmid megaplasmid"/>
</dbReference>